<dbReference type="EMBL" id="JABWUV010000006">
    <property type="protein sequence ID" value="KAF6349181.1"/>
    <property type="molecule type" value="Genomic_DNA"/>
</dbReference>
<dbReference type="Proteomes" id="UP000527355">
    <property type="component" value="Unassembled WGS sequence"/>
</dbReference>
<dbReference type="AlphaFoldDB" id="A0A7J7XHJ3"/>
<evidence type="ECO:0000313" key="2">
    <source>
        <dbReference type="Proteomes" id="UP000527355"/>
    </source>
</evidence>
<name>A0A7J7XHJ3_MYOMY</name>
<accession>A0A7J7XHJ3</accession>
<sequence length="163" mass="17507">MAAPYPLCGPPPARAHMGTAGNRPGIEATSFGRISPQPQPPWWSLRQLGPSSSHLGQPAGGDLLVWLLSTLPGEPGRAPKALLLSAQGQHLSSEQGHGRLCAAWGRGPQRIRQNNLQVARTRSKTAFFPTAQGAFVQTLGSTLTWISDQRCLQTPWPQVTSLF</sequence>
<evidence type="ECO:0000313" key="1">
    <source>
        <dbReference type="EMBL" id="KAF6349181.1"/>
    </source>
</evidence>
<keyword evidence="2" id="KW-1185">Reference proteome</keyword>
<protein>
    <submittedName>
        <fullName evidence="1">Uncharacterized protein</fullName>
    </submittedName>
</protein>
<gene>
    <name evidence="1" type="ORF">mMyoMyo1_011737</name>
</gene>
<reference evidence="1 2" key="1">
    <citation type="journal article" date="2020" name="Nature">
        <title>Six reference-quality genomes reveal evolution of bat adaptations.</title>
        <authorList>
            <person name="Jebb D."/>
            <person name="Huang Z."/>
            <person name="Pippel M."/>
            <person name="Hughes G.M."/>
            <person name="Lavrichenko K."/>
            <person name="Devanna P."/>
            <person name="Winkler S."/>
            <person name="Jermiin L.S."/>
            <person name="Skirmuntt E.C."/>
            <person name="Katzourakis A."/>
            <person name="Burkitt-Gray L."/>
            <person name="Ray D.A."/>
            <person name="Sullivan K.A.M."/>
            <person name="Roscito J.G."/>
            <person name="Kirilenko B.M."/>
            <person name="Davalos L.M."/>
            <person name="Corthals A.P."/>
            <person name="Power M.L."/>
            <person name="Jones G."/>
            <person name="Ransome R.D."/>
            <person name="Dechmann D.K.N."/>
            <person name="Locatelli A.G."/>
            <person name="Puechmaille S.J."/>
            <person name="Fedrigo O."/>
            <person name="Jarvis E.D."/>
            <person name="Hiller M."/>
            <person name="Vernes S.C."/>
            <person name="Myers E.W."/>
            <person name="Teeling E.C."/>
        </authorList>
    </citation>
    <scope>NUCLEOTIDE SEQUENCE [LARGE SCALE GENOMIC DNA]</scope>
    <source>
        <strain evidence="1">MMyoMyo1</strain>
        <tissue evidence="1">Flight muscle</tissue>
    </source>
</reference>
<organism evidence="1 2">
    <name type="scientific">Myotis myotis</name>
    <name type="common">Greater mouse-eared bat</name>
    <name type="synonym">Vespertilio myotis</name>
    <dbReference type="NCBI Taxonomy" id="51298"/>
    <lineage>
        <taxon>Eukaryota</taxon>
        <taxon>Metazoa</taxon>
        <taxon>Chordata</taxon>
        <taxon>Craniata</taxon>
        <taxon>Vertebrata</taxon>
        <taxon>Euteleostomi</taxon>
        <taxon>Mammalia</taxon>
        <taxon>Eutheria</taxon>
        <taxon>Laurasiatheria</taxon>
        <taxon>Chiroptera</taxon>
        <taxon>Yangochiroptera</taxon>
        <taxon>Vespertilionidae</taxon>
        <taxon>Myotis</taxon>
    </lineage>
</organism>
<comment type="caution">
    <text evidence="1">The sequence shown here is derived from an EMBL/GenBank/DDBJ whole genome shotgun (WGS) entry which is preliminary data.</text>
</comment>
<proteinExistence type="predicted"/>